<dbReference type="EMBL" id="JAVYJV010000010">
    <property type="protein sequence ID" value="KAK4360279.1"/>
    <property type="molecule type" value="Genomic_DNA"/>
</dbReference>
<sequence length="85" mass="9502">MPRSHISGNFIDQTFSIVTNILLRVIPTTLGEKDAFTYYRDDSSIKRKVTPRDSVLRVNPTLLALIGSIGEEALHLGINNTKTLF</sequence>
<dbReference type="AlphaFoldDB" id="A0AAE1VG97"/>
<comment type="caution">
    <text evidence="1">The sequence shown here is derived from an EMBL/GenBank/DDBJ whole genome shotgun (WGS) entry which is preliminary data.</text>
</comment>
<name>A0AAE1VG97_9SOLA</name>
<gene>
    <name evidence="1" type="ORF">RND71_019231</name>
</gene>
<protein>
    <submittedName>
        <fullName evidence="1">Uncharacterized protein</fullName>
    </submittedName>
</protein>
<reference evidence="1" key="1">
    <citation type="submission" date="2023-12" db="EMBL/GenBank/DDBJ databases">
        <title>Genome assembly of Anisodus tanguticus.</title>
        <authorList>
            <person name="Wang Y.-J."/>
        </authorList>
    </citation>
    <scope>NUCLEOTIDE SEQUENCE</scope>
    <source>
        <strain evidence="1">KB-2021</strain>
        <tissue evidence="1">Leaf</tissue>
    </source>
</reference>
<accession>A0AAE1VG97</accession>
<organism evidence="1 2">
    <name type="scientific">Anisodus tanguticus</name>
    <dbReference type="NCBI Taxonomy" id="243964"/>
    <lineage>
        <taxon>Eukaryota</taxon>
        <taxon>Viridiplantae</taxon>
        <taxon>Streptophyta</taxon>
        <taxon>Embryophyta</taxon>
        <taxon>Tracheophyta</taxon>
        <taxon>Spermatophyta</taxon>
        <taxon>Magnoliopsida</taxon>
        <taxon>eudicotyledons</taxon>
        <taxon>Gunneridae</taxon>
        <taxon>Pentapetalae</taxon>
        <taxon>asterids</taxon>
        <taxon>lamiids</taxon>
        <taxon>Solanales</taxon>
        <taxon>Solanaceae</taxon>
        <taxon>Solanoideae</taxon>
        <taxon>Hyoscyameae</taxon>
        <taxon>Anisodus</taxon>
    </lineage>
</organism>
<dbReference type="Proteomes" id="UP001291623">
    <property type="component" value="Unassembled WGS sequence"/>
</dbReference>
<evidence type="ECO:0000313" key="1">
    <source>
        <dbReference type="EMBL" id="KAK4360279.1"/>
    </source>
</evidence>
<keyword evidence="2" id="KW-1185">Reference proteome</keyword>
<evidence type="ECO:0000313" key="2">
    <source>
        <dbReference type="Proteomes" id="UP001291623"/>
    </source>
</evidence>
<proteinExistence type="predicted"/>